<evidence type="ECO:0000256" key="3">
    <source>
        <dbReference type="ARBA" id="ARBA00023004"/>
    </source>
</evidence>
<comment type="caution">
    <text evidence="5">The sequence shown here is derived from an EMBL/GenBank/DDBJ whole genome shotgun (WGS) entry which is preliminary data.</text>
</comment>
<reference evidence="6" key="1">
    <citation type="submission" date="2023-07" db="EMBL/GenBank/DDBJ databases">
        <title>30 novel species of actinomycetes from the DSMZ collection.</title>
        <authorList>
            <person name="Nouioui I."/>
        </authorList>
    </citation>
    <scope>NUCLEOTIDE SEQUENCE [LARGE SCALE GENOMIC DNA]</scope>
    <source>
        <strain evidence="6">DSM 44399</strain>
    </source>
</reference>
<dbReference type="EMBL" id="JAVREH010000033">
    <property type="protein sequence ID" value="MDT0263267.1"/>
    <property type="molecule type" value="Genomic_DNA"/>
</dbReference>
<sequence length="348" mass="39189">MHTTLLLDTPYFRQIPPGETFRVPVRNREFLAGSGHDSFPESVPDAGEMIPIVEAIEAGVPPGPAVRKLIDQALPVAGGVLLRGLPLTDKAGFERLVRSLGYDQAGYEGGIAVRQRDAGVALSASDEDQRVTLSPHNEMSYLPHYPRRIFFFCETAAEEGGEVPVNDIRNTLRLIPADLQDRFRERGIRYHRTLRRVSADGEIGWADTFGTDRRSGVEQHLADSGYDYAWDADETLRYSYRRAAFVDHPETGEELWFNQVTELHCSYWRSHPGFRGDLPDEDYPATTAYGDGIPIEPELISFLRGALWRTSRAVRMRPGDVLALDNQVVQHGRLAYRGRRKHFVSLGR</sequence>
<comment type="cofactor">
    <cofactor evidence="1">
        <name>Fe(2+)</name>
        <dbReference type="ChEBI" id="CHEBI:29033"/>
    </cofactor>
</comment>
<dbReference type="Pfam" id="PF02668">
    <property type="entry name" value="TauD"/>
    <property type="match status" value="1"/>
</dbReference>
<evidence type="ECO:0000256" key="1">
    <source>
        <dbReference type="ARBA" id="ARBA00001954"/>
    </source>
</evidence>
<feature type="domain" description="TauD/TfdA-like" evidence="4">
    <location>
        <begin position="65"/>
        <end position="343"/>
    </location>
</feature>
<evidence type="ECO:0000259" key="4">
    <source>
        <dbReference type="Pfam" id="PF02668"/>
    </source>
</evidence>
<dbReference type="SUPFAM" id="SSF51197">
    <property type="entry name" value="Clavaminate synthase-like"/>
    <property type="match status" value="1"/>
</dbReference>
<keyword evidence="2" id="KW-0560">Oxidoreductase</keyword>
<dbReference type="InterPro" id="IPR003819">
    <property type="entry name" value="TauD/TfdA-like"/>
</dbReference>
<proteinExistence type="predicted"/>
<dbReference type="RefSeq" id="WP_311424415.1">
    <property type="nucleotide sequence ID" value="NZ_JAVREH010000033.1"/>
</dbReference>
<dbReference type="GO" id="GO:0051213">
    <property type="term" value="F:dioxygenase activity"/>
    <property type="evidence" value="ECO:0007669"/>
    <property type="project" value="UniProtKB-KW"/>
</dbReference>
<organism evidence="5 6">
    <name type="scientific">Jatrophihabitans lederbergiae</name>
    <dbReference type="NCBI Taxonomy" id="3075547"/>
    <lineage>
        <taxon>Bacteria</taxon>
        <taxon>Bacillati</taxon>
        <taxon>Actinomycetota</taxon>
        <taxon>Actinomycetes</taxon>
        <taxon>Jatrophihabitantales</taxon>
        <taxon>Jatrophihabitantaceae</taxon>
        <taxon>Jatrophihabitans</taxon>
    </lineage>
</organism>
<evidence type="ECO:0000313" key="5">
    <source>
        <dbReference type="EMBL" id="MDT0263267.1"/>
    </source>
</evidence>
<accession>A0ABU2JE43</accession>
<keyword evidence="5" id="KW-0223">Dioxygenase</keyword>
<evidence type="ECO:0000256" key="2">
    <source>
        <dbReference type="ARBA" id="ARBA00023002"/>
    </source>
</evidence>
<keyword evidence="6" id="KW-1185">Reference proteome</keyword>
<protein>
    <submittedName>
        <fullName evidence="5">TauD/TfdA family dioxygenase</fullName>
    </submittedName>
</protein>
<dbReference type="InterPro" id="IPR050411">
    <property type="entry name" value="AlphaKG_dependent_hydroxylases"/>
</dbReference>
<dbReference type="Proteomes" id="UP001183176">
    <property type="component" value="Unassembled WGS sequence"/>
</dbReference>
<dbReference type="PANTHER" id="PTHR10696:SF21">
    <property type="entry name" value="TAUD_TFDA-LIKE DOMAIN-CONTAINING PROTEIN"/>
    <property type="match status" value="1"/>
</dbReference>
<dbReference type="PANTHER" id="PTHR10696">
    <property type="entry name" value="GAMMA-BUTYROBETAINE HYDROXYLASE-RELATED"/>
    <property type="match status" value="1"/>
</dbReference>
<keyword evidence="3" id="KW-0408">Iron</keyword>
<name>A0ABU2JE43_9ACTN</name>
<gene>
    <name evidence="5" type="ORF">RM423_17935</name>
</gene>
<dbReference type="InterPro" id="IPR042098">
    <property type="entry name" value="TauD-like_sf"/>
</dbReference>
<evidence type="ECO:0000313" key="6">
    <source>
        <dbReference type="Proteomes" id="UP001183176"/>
    </source>
</evidence>
<dbReference type="Gene3D" id="3.60.130.10">
    <property type="entry name" value="Clavaminate synthase-like"/>
    <property type="match status" value="1"/>
</dbReference>